<name>A0AAQ3L1T7_9LILI</name>
<evidence type="ECO:0000313" key="2">
    <source>
        <dbReference type="EMBL" id="WOL16616.1"/>
    </source>
</evidence>
<dbReference type="InterPro" id="IPR038595">
    <property type="entry name" value="LOR_sf"/>
</dbReference>
<evidence type="ECO:0000313" key="3">
    <source>
        <dbReference type="Proteomes" id="UP001327560"/>
    </source>
</evidence>
<dbReference type="PANTHER" id="PTHR31087:SF58">
    <property type="entry name" value="OS07G0230700 PROTEIN"/>
    <property type="match status" value="1"/>
</dbReference>
<dbReference type="InterPro" id="IPR007612">
    <property type="entry name" value="LOR"/>
</dbReference>
<dbReference type="Gene3D" id="2.40.160.200">
    <property type="entry name" value="LURP1-related"/>
    <property type="match status" value="1"/>
</dbReference>
<dbReference type="SUPFAM" id="SSF54518">
    <property type="entry name" value="Tubby C-terminal domain-like"/>
    <property type="match status" value="1"/>
</dbReference>
<gene>
    <name evidence="2" type="ORF">Cni_G25404</name>
</gene>
<accession>A0AAQ3L1T7</accession>
<dbReference type="Pfam" id="PF04525">
    <property type="entry name" value="LOR"/>
    <property type="match status" value="1"/>
</dbReference>
<comment type="similarity">
    <text evidence="1">Belongs to the LOR family.</text>
</comment>
<organism evidence="2 3">
    <name type="scientific">Canna indica</name>
    <name type="common">Indian-shot</name>
    <dbReference type="NCBI Taxonomy" id="4628"/>
    <lineage>
        <taxon>Eukaryota</taxon>
        <taxon>Viridiplantae</taxon>
        <taxon>Streptophyta</taxon>
        <taxon>Embryophyta</taxon>
        <taxon>Tracheophyta</taxon>
        <taxon>Spermatophyta</taxon>
        <taxon>Magnoliopsida</taxon>
        <taxon>Liliopsida</taxon>
        <taxon>Zingiberales</taxon>
        <taxon>Cannaceae</taxon>
        <taxon>Canna</taxon>
    </lineage>
</organism>
<keyword evidence="3" id="KW-1185">Reference proteome</keyword>
<dbReference type="AlphaFoldDB" id="A0AAQ3L1T7"/>
<reference evidence="2 3" key="1">
    <citation type="submission" date="2023-10" db="EMBL/GenBank/DDBJ databases">
        <title>Chromosome-scale genome assembly provides insights into flower coloration mechanisms of Canna indica.</title>
        <authorList>
            <person name="Li C."/>
        </authorList>
    </citation>
    <scope>NUCLEOTIDE SEQUENCE [LARGE SCALE GENOMIC DNA]</scope>
    <source>
        <tissue evidence="2">Flower</tissue>
    </source>
</reference>
<dbReference type="EMBL" id="CP136897">
    <property type="protein sequence ID" value="WOL16616.1"/>
    <property type="molecule type" value="Genomic_DNA"/>
</dbReference>
<dbReference type="PANTHER" id="PTHR31087">
    <property type="match status" value="1"/>
</dbReference>
<dbReference type="InterPro" id="IPR025659">
    <property type="entry name" value="Tubby-like_C"/>
</dbReference>
<sequence length="211" mass="23496">MALVPLPTPMTGPPNGPVVVVGQQFCAPYAVDLTIAKKTFSMKDSLFSVTDVNGNVLLQVKDVVLKIRDRCVLLDAAGFPLLTMQQKILSAHRRWQVFRGESTDKKDALFSVKKSRLLQFTTELNVKMACNKGKHVCDFKIRGTHFERACTIYLGKSNCIIAQMSRKHTVSSVLLGKDTFNVKVSPHVDFAFIASLIIILDEINKERNGED</sequence>
<protein>
    <submittedName>
        <fullName evidence="2">Protein LURP-one-related 15-like isoform X2</fullName>
    </submittedName>
</protein>
<evidence type="ECO:0000256" key="1">
    <source>
        <dbReference type="ARBA" id="ARBA00005437"/>
    </source>
</evidence>
<dbReference type="Proteomes" id="UP001327560">
    <property type="component" value="Chromosome 8"/>
</dbReference>
<proteinExistence type="inferred from homology"/>